<dbReference type="AlphaFoldDB" id="A0AAV4PDR9"/>
<gene>
    <name evidence="1" type="ORF">CDAR_179051</name>
</gene>
<protein>
    <submittedName>
        <fullName evidence="1">Uncharacterized protein</fullName>
    </submittedName>
</protein>
<reference evidence="1 2" key="1">
    <citation type="submission" date="2021-06" db="EMBL/GenBank/DDBJ databases">
        <title>Caerostris darwini draft genome.</title>
        <authorList>
            <person name="Kono N."/>
            <person name="Arakawa K."/>
        </authorList>
    </citation>
    <scope>NUCLEOTIDE SEQUENCE [LARGE SCALE GENOMIC DNA]</scope>
</reference>
<proteinExistence type="predicted"/>
<evidence type="ECO:0000313" key="2">
    <source>
        <dbReference type="Proteomes" id="UP001054837"/>
    </source>
</evidence>
<accession>A0AAV4PDR9</accession>
<dbReference type="EMBL" id="BPLQ01002550">
    <property type="protein sequence ID" value="GIX93866.1"/>
    <property type="molecule type" value="Genomic_DNA"/>
</dbReference>
<comment type="caution">
    <text evidence="1">The sequence shown here is derived from an EMBL/GenBank/DDBJ whole genome shotgun (WGS) entry which is preliminary data.</text>
</comment>
<keyword evidence="2" id="KW-1185">Reference proteome</keyword>
<organism evidence="1 2">
    <name type="scientific">Caerostris darwini</name>
    <dbReference type="NCBI Taxonomy" id="1538125"/>
    <lineage>
        <taxon>Eukaryota</taxon>
        <taxon>Metazoa</taxon>
        <taxon>Ecdysozoa</taxon>
        <taxon>Arthropoda</taxon>
        <taxon>Chelicerata</taxon>
        <taxon>Arachnida</taxon>
        <taxon>Araneae</taxon>
        <taxon>Araneomorphae</taxon>
        <taxon>Entelegynae</taxon>
        <taxon>Araneoidea</taxon>
        <taxon>Araneidae</taxon>
        <taxon>Caerostris</taxon>
    </lineage>
</organism>
<sequence length="118" mass="13147">MKNTRPNLRLHFEGNPPVLIPSSGFTSLAECSSETHLSFTWAMKFERIWTNGSCAKNLMEFYYTGVFGELGTIKSSKSADGARFMRFFHFRCSEQHVGEPVGGIKASFSAESASFAFT</sequence>
<dbReference type="Proteomes" id="UP001054837">
    <property type="component" value="Unassembled WGS sequence"/>
</dbReference>
<name>A0AAV4PDR9_9ARAC</name>
<evidence type="ECO:0000313" key="1">
    <source>
        <dbReference type="EMBL" id="GIX93866.1"/>
    </source>
</evidence>